<dbReference type="RefSeq" id="WP_184214476.1">
    <property type="nucleotide sequence ID" value="NZ_JACHIP010000002.1"/>
</dbReference>
<proteinExistence type="predicted"/>
<dbReference type="GO" id="GO:0016020">
    <property type="term" value="C:membrane"/>
    <property type="evidence" value="ECO:0007669"/>
    <property type="project" value="InterPro"/>
</dbReference>
<accession>A0A7W7ZAU1</accession>
<keyword evidence="1" id="KW-0812">Transmembrane</keyword>
<sequence length="316" mass="31756">MNFPMLPIQGNVVMGLLAAILWGGGDFSGGRGAQLAGGSLQSALRVILFSHATSLCILLTLAYLRGDTMPHGSLLVWGVCAGVTGGLSLACFYIALARGAMGASAAVSGLLAAAVPAIFAIASDGSPGVLHLAGFAIAGIAIWMVAAAPTGVLEDPSVASGSSTMMLAIIAGAGFGLYFIALKMAGAAGVVWPMATARMGSITACSLLLITLTVVRAGRNGNTPTGLDAPPVQAAFFGLPKAAIFWALSTAVLDTCGNMFYISATRSGRLDIAAVLASLYPTTTILLAGIVLKERLSKRQGLGMAIAGAAVVMITL</sequence>
<protein>
    <submittedName>
        <fullName evidence="3">Putative membrane protein</fullName>
    </submittedName>
</protein>
<feature type="transmembrane region" description="Helical" evidence="1">
    <location>
        <begin position="197"/>
        <end position="215"/>
    </location>
</feature>
<dbReference type="Pfam" id="PF00892">
    <property type="entry name" value="EamA"/>
    <property type="match status" value="1"/>
</dbReference>
<gene>
    <name evidence="3" type="ORF">HDF16_001184</name>
</gene>
<reference evidence="3 4" key="1">
    <citation type="submission" date="2020-08" db="EMBL/GenBank/DDBJ databases">
        <title>Genomic Encyclopedia of Type Strains, Phase IV (KMG-V): Genome sequencing to study the core and pangenomes of soil and plant-associated prokaryotes.</title>
        <authorList>
            <person name="Whitman W."/>
        </authorList>
    </citation>
    <scope>NUCLEOTIDE SEQUENCE [LARGE SCALE GENOMIC DNA]</scope>
    <source>
        <strain evidence="3 4">M8UP14</strain>
    </source>
</reference>
<dbReference type="InterPro" id="IPR037185">
    <property type="entry name" value="EmrE-like"/>
</dbReference>
<feature type="transmembrane region" description="Helical" evidence="1">
    <location>
        <begin position="6"/>
        <end position="25"/>
    </location>
</feature>
<keyword evidence="1" id="KW-0472">Membrane</keyword>
<evidence type="ECO:0000259" key="2">
    <source>
        <dbReference type="Pfam" id="PF00892"/>
    </source>
</evidence>
<keyword evidence="1" id="KW-1133">Transmembrane helix</keyword>
<dbReference type="InterPro" id="IPR000620">
    <property type="entry name" value="EamA_dom"/>
</dbReference>
<evidence type="ECO:0000313" key="3">
    <source>
        <dbReference type="EMBL" id="MBB5056499.1"/>
    </source>
</evidence>
<feature type="transmembrane region" description="Helical" evidence="1">
    <location>
        <begin position="103"/>
        <end position="123"/>
    </location>
</feature>
<name>A0A7W7ZAU1_9BACT</name>
<dbReference type="EMBL" id="JACHIP010000002">
    <property type="protein sequence ID" value="MBB5056499.1"/>
    <property type="molecule type" value="Genomic_DNA"/>
</dbReference>
<comment type="caution">
    <text evidence="3">The sequence shown here is derived from an EMBL/GenBank/DDBJ whole genome shotgun (WGS) entry which is preliminary data.</text>
</comment>
<feature type="transmembrane region" description="Helical" evidence="1">
    <location>
        <begin position="46"/>
        <end position="64"/>
    </location>
</feature>
<organism evidence="3 4">
    <name type="scientific">Granulicella aggregans</name>
    <dbReference type="NCBI Taxonomy" id="474949"/>
    <lineage>
        <taxon>Bacteria</taxon>
        <taxon>Pseudomonadati</taxon>
        <taxon>Acidobacteriota</taxon>
        <taxon>Terriglobia</taxon>
        <taxon>Terriglobales</taxon>
        <taxon>Acidobacteriaceae</taxon>
        <taxon>Granulicella</taxon>
    </lineage>
</organism>
<evidence type="ECO:0000313" key="4">
    <source>
        <dbReference type="Proteomes" id="UP000540989"/>
    </source>
</evidence>
<feature type="transmembrane region" description="Helical" evidence="1">
    <location>
        <begin position="76"/>
        <end position="96"/>
    </location>
</feature>
<dbReference type="Proteomes" id="UP000540989">
    <property type="component" value="Unassembled WGS sequence"/>
</dbReference>
<feature type="transmembrane region" description="Helical" evidence="1">
    <location>
        <begin position="165"/>
        <end position="185"/>
    </location>
</feature>
<keyword evidence="4" id="KW-1185">Reference proteome</keyword>
<dbReference type="SUPFAM" id="SSF103481">
    <property type="entry name" value="Multidrug resistance efflux transporter EmrE"/>
    <property type="match status" value="1"/>
</dbReference>
<dbReference type="AlphaFoldDB" id="A0A7W7ZAU1"/>
<evidence type="ECO:0000256" key="1">
    <source>
        <dbReference type="SAM" id="Phobius"/>
    </source>
</evidence>
<feature type="transmembrane region" description="Helical" evidence="1">
    <location>
        <begin position="270"/>
        <end position="292"/>
    </location>
</feature>
<feature type="domain" description="EamA" evidence="2">
    <location>
        <begin position="164"/>
        <end position="315"/>
    </location>
</feature>
<feature type="transmembrane region" description="Helical" evidence="1">
    <location>
        <begin position="129"/>
        <end position="153"/>
    </location>
</feature>